<name>A0ABQ5ZXW0_9GAMM</name>
<reference evidence="2" key="1">
    <citation type="journal article" date="2019" name="Int. J. Syst. Evol. Microbiol.">
        <title>The Global Catalogue of Microorganisms (GCM) 10K type strain sequencing project: providing services to taxonomists for standard genome sequencing and annotation.</title>
        <authorList>
            <consortium name="The Broad Institute Genomics Platform"/>
            <consortium name="The Broad Institute Genome Sequencing Center for Infectious Disease"/>
            <person name="Wu L."/>
            <person name="Ma J."/>
        </authorList>
    </citation>
    <scope>NUCLEOTIDE SEQUENCE [LARGE SCALE GENOMIC DNA]</scope>
    <source>
        <strain evidence="2">NBRC 100033</strain>
    </source>
</reference>
<evidence type="ECO:0000313" key="1">
    <source>
        <dbReference type="EMBL" id="GLR65035.1"/>
    </source>
</evidence>
<proteinExistence type="predicted"/>
<dbReference type="InterPro" id="IPR038604">
    <property type="entry name" value="HopJ_sf"/>
</dbReference>
<gene>
    <name evidence="1" type="ORF">GCM10007878_24740</name>
</gene>
<accession>A0ABQ5ZXW0</accession>
<keyword evidence="2" id="KW-1185">Reference proteome</keyword>
<dbReference type="RefSeq" id="WP_027851963.1">
    <property type="nucleotide sequence ID" value="NZ_BSOR01000067.1"/>
</dbReference>
<organism evidence="1 2">
    <name type="scientific">Marinospirillum insulare</name>
    <dbReference type="NCBI Taxonomy" id="217169"/>
    <lineage>
        <taxon>Bacteria</taxon>
        <taxon>Pseudomonadati</taxon>
        <taxon>Pseudomonadota</taxon>
        <taxon>Gammaproteobacteria</taxon>
        <taxon>Oceanospirillales</taxon>
        <taxon>Oceanospirillaceae</taxon>
        <taxon>Marinospirillum</taxon>
    </lineage>
</organism>
<comment type="caution">
    <text evidence="1">The sequence shown here is derived from an EMBL/GenBank/DDBJ whole genome shotgun (WGS) entry which is preliminary data.</text>
</comment>
<dbReference type="Proteomes" id="UP001156682">
    <property type="component" value="Unassembled WGS sequence"/>
</dbReference>
<protein>
    <submittedName>
        <fullName evidence="1">Type III effector</fullName>
    </submittedName>
</protein>
<sequence>MTLSELLAQLSQHPVDFQTVMQVIETEYSFTPAHFINGDLVNEANTNNGSCKIFAFGLLNQLSKQAALNAFGDYYTQDVLKNPLGLDHQNIRNFMQTGWAGISYSSSALQKK</sequence>
<dbReference type="Gene3D" id="3.20.160.10">
    <property type="entry name" value="vpa0580 domain like"/>
    <property type="match status" value="1"/>
</dbReference>
<dbReference type="InterPro" id="IPR014984">
    <property type="entry name" value="HopJ"/>
</dbReference>
<dbReference type="Pfam" id="PF08888">
    <property type="entry name" value="HopJ"/>
    <property type="match status" value="1"/>
</dbReference>
<evidence type="ECO:0000313" key="2">
    <source>
        <dbReference type="Proteomes" id="UP001156682"/>
    </source>
</evidence>
<dbReference type="EMBL" id="BSOR01000067">
    <property type="protein sequence ID" value="GLR65035.1"/>
    <property type="molecule type" value="Genomic_DNA"/>
</dbReference>